<evidence type="ECO:0000313" key="5">
    <source>
        <dbReference type="Proteomes" id="UP000256269"/>
    </source>
</evidence>
<dbReference type="InterPro" id="IPR000182">
    <property type="entry name" value="GNAT_dom"/>
</dbReference>
<evidence type="ECO:0000313" key="4">
    <source>
        <dbReference type="EMBL" id="REH53845.1"/>
    </source>
</evidence>
<dbReference type="Pfam" id="PF00583">
    <property type="entry name" value="Acetyltransf_1"/>
    <property type="match status" value="1"/>
</dbReference>
<dbReference type="EMBL" id="QUNO01000002">
    <property type="protein sequence ID" value="REH53845.1"/>
    <property type="molecule type" value="Genomic_DNA"/>
</dbReference>
<dbReference type="InterPro" id="IPR050832">
    <property type="entry name" value="Bact_Acetyltransf"/>
</dbReference>
<dbReference type="GO" id="GO:0016747">
    <property type="term" value="F:acyltransferase activity, transferring groups other than amino-acyl groups"/>
    <property type="evidence" value="ECO:0007669"/>
    <property type="project" value="InterPro"/>
</dbReference>
<keyword evidence="5" id="KW-1185">Reference proteome</keyword>
<dbReference type="Gene3D" id="3.40.630.30">
    <property type="match status" value="1"/>
</dbReference>
<sequence>MGLNGLMIVRAARAEELAEVGELRVAAYTSQHLLDRVPWYADRLRRLGEHGEVLVAVDGDKILGTALLERWHEDSELAAGPADAEIRAFAVAPDAQGRGVGRMLVRAVVERAAELGARRVLLSTQPIMLAAQRLYEEAGFVRAPELDFEPAQGFTMLAYQKEL</sequence>
<protein>
    <submittedName>
        <fullName evidence="4">Putative N-acetyltransferase YhbS</fullName>
    </submittedName>
</protein>
<keyword evidence="2" id="KW-0012">Acyltransferase</keyword>
<evidence type="ECO:0000256" key="2">
    <source>
        <dbReference type="ARBA" id="ARBA00023315"/>
    </source>
</evidence>
<dbReference type="InterPro" id="IPR016181">
    <property type="entry name" value="Acyl_CoA_acyltransferase"/>
</dbReference>
<dbReference type="SUPFAM" id="SSF55729">
    <property type="entry name" value="Acyl-CoA N-acyltransferases (Nat)"/>
    <property type="match status" value="1"/>
</dbReference>
<dbReference type="PANTHER" id="PTHR43877">
    <property type="entry name" value="AMINOALKYLPHOSPHONATE N-ACETYLTRANSFERASE-RELATED-RELATED"/>
    <property type="match status" value="1"/>
</dbReference>
<comment type="caution">
    <text evidence="4">The sequence shown here is derived from an EMBL/GenBank/DDBJ whole genome shotgun (WGS) entry which is preliminary data.</text>
</comment>
<feature type="domain" description="N-acetyltransferase" evidence="3">
    <location>
        <begin position="7"/>
        <end position="163"/>
    </location>
</feature>
<dbReference type="AlphaFoldDB" id="A0A3E0I6S3"/>
<dbReference type="Proteomes" id="UP000256269">
    <property type="component" value="Unassembled WGS sequence"/>
</dbReference>
<dbReference type="PROSITE" id="PS51186">
    <property type="entry name" value="GNAT"/>
    <property type="match status" value="1"/>
</dbReference>
<dbReference type="CDD" id="cd04301">
    <property type="entry name" value="NAT_SF"/>
    <property type="match status" value="1"/>
</dbReference>
<evidence type="ECO:0000259" key="3">
    <source>
        <dbReference type="PROSITE" id="PS51186"/>
    </source>
</evidence>
<reference evidence="4 5" key="1">
    <citation type="submission" date="2018-08" db="EMBL/GenBank/DDBJ databases">
        <title>Genomic Encyclopedia of Archaeal and Bacterial Type Strains, Phase II (KMG-II): from individual species to whole genera.</title>
        <authorList>
            <person name="Goeker M."/>
        </authorList>
    </citation>
    <scope>NUCLEOTIDE SEQUENCE [LARGE SCALE GENOMIC DNA]</scope>
    <source>
        <strain evidence="4 5">DSM 45791</strain>
    </source>
</reference>
<evidence type="ECO:0000256" key="1">
    <source>
        <dbReference type="ARBA" id="ARBA00022679"/>
    </source>
</evidence>
<name>A0A3E0I6S3_9PSEU</name>
<organism evidence="4 5">
    <name type="scientific">Kutzneria buriramensis</name>
    <dbReference type="NCBI Taxonomy" id="1045776"/>
    <lineage>
        <taxon>Bacteria</taxon>
        <taxon>Bacillati</taxon>
        <taxon>Actinomycetota</taxon>
        <taxon>Actinomycetes</taxon>
        <taxon>Pseudonocardiales</taxon>
        <taxon>Pseudonocardiaceae</taxon>
        <taxon>Kutzneria</taxon>
    </lineage>
</organism>
<accession>A0A3E0I6S3</accession>
<proteinExistence type="predicted"/>
<keyword evidence="1 4" id="KW-0808">Transferase</keyword>
<gene>
    <name evidence="4" type="ORF">BCF44_10266</name>
</gene>